<feature type="domain" description="HTH tetR-type" evidence="6">
    <location>
        <begin position="8"/>
        <end position="68"/>
    </location>
</feature>
<feature type="coiled-coil region" evidence="5">
    <location>
        <begin position="111"/>
        <end position="142"/>
    </location>
</feature>
<evidence type="ECO:0000259" key="6">
    <source>
        <dbReference type="PROSITE" id="PS50977"/>
    </source>
</evidence>
<evidence type="ECO:0000313" key="7">
    <source>
        <dbReference type="EMBL" id="SLM11968.1"/>
    </source>
</evidence>
<dbReference type="InterPro" id="IPR001647">
    <property type="entry name" value="HTH_TetR"/>
</dbReference>
<evidence type="ECO:0000256" key="5">
    <source>
        <dbReference type="SAM" id="Coils"/>
    </source>
</evidence>
<accession>A0A3P3XHF1</accession>
<gene>
    <name evidence="7" type="ORF">SPIROBIBN47_210148</name>
</gene>
<keyword evidence="3" id="KW-0804">Transcription</keyword>
<dbReference type="Gene3D" id="1.10.357.10">
    <property type="entry name" value="Tetracycline Repressor, domain 2"/>
    <property type="match status" value="1"/>
</dbReference>
<organism evidence="7">
    <name type="scientific">uncultured spirochete</name>
    <dbReference type="NCBI Taxonomy" id="156406"/>
    <lineage>
        <taxon>Bacteria</taxon>
        <taxon>Pseudomonadati</taxon>
        <taxon>Spirochaetota</taxon>
        <taxon>Spirochaetia</taxon>
        <taxon>Spirochaetales</taxon>
        <taxon>environmental samples</taxon>
    </lineage>
</organism>
<dbReference type="GO" id="GO:0003677">
    <property type="term" value="F:DNA binding"/>
    <property type="evidence" value="ECO:0007669"/>
    <property type="project" value="UniProtKB-UniRule"/>
</dbReference>
<evidence type="ECO:0000256" key="1">
    <source>
        <dbReference type="ARBA" id="ARBA00023015"/>
    </source>
</evidence>
<dbReference type="PRINTS" id="PR00455">
    <property type="entry name" value="HTHTETR"/>
</dbReference>
<reference evidence="7" key="1">
    <citation type="submission" date="2017-02" db="EMBL/GenBank/DDBJ databases">
        <authorList>
            <person name="Regsiter A."/>
            <person name="William W."/>
        </authorList>
    </citation>
    <scope>NUCLEOTIDE SEQUENCE</scope>
    <source>
        <strain evidence="7">Bib</strain>
    </source>
</reference>
<evidence type="ECO:0000256" key="4">
    <source>
        <dbReference type="PROSITE-ProRule" id="PRU00335"/>
    </source>
</evidence>
<keyword evidence="5" id="KW-0175">Coiled coil</keyword>
<proteinExistence type="predicted"/>
<evidence type="ECO:0000256" key="2">
    <source>
        <dbReference type="ARBA" id="ARBA00023125"/>
    </source>
</evidence>
<dbReference type="PANTHER" id="PTHR47506:SF6">
    <property type="entry name" value="HTH-TYPE TRANSCRIPTIONAL REPRESSOR NEMR"/>
    <property type="match status" value="1"/>
</dbReference>
<dbReference type="PROSITE" id="PS50977">
    <property type="entry name" value="HTH_TETR_2"/>
    <property type="match status" value="1"/>
</dbReference>
<keyword evidence="2 4" id="KW-0238">DNA-binding</keyword>
<name>A0A3P3XHF1_9SPIR</name>
<dbReference type="PANTHER" id="PTHR47506">
    <property type="entry name" value="TRANSCRIPTIONAL REGULATORY PROTEIN"/>
    <property type="match status" value="1"/>
</dbReference>
<dbReference type="EMBL" id="FWDM01000014">
    <property type="protein sequence ID" value="SLM11968.1"/>
    <property type="molecule type" value="Genomic_DNA"/>
</dbReference>
<protein>
    <recommendedName>
        <fullName evidence="6">HTH tetR-type domain-containing protein</fullName>
    </recommendedName>
</protein>
<keyword evidence="1" id="KW-0805">Transcription regulation</keyword>
<sequence length="192" mass="21908">MPKIVDHDNRKREILEKALELFSLGGFHASSFAEIAESCGLSRTNMYNYFKSKEEIFFYAVEDIFNRISVEIDRIARQKNVSIVRKLSSIYEIFTDNSAIGRYSFIITELAQKLKNENAEFLAKLQEAAKALRQKIESLLYREGNPILAPQVPVIATLFFSLVESSISHSLFIDKGFIQNNIASLLNLESFV</sequence>
<dbReference type="AlphaFoldDB" id="A0A3P3XHF1"/>
<dbReference type="Pfam" id="PF00440">
    <property type="entry name" value="TetR_N"/>
    <property type="match status" value="1"/>
</dbReference>
<feature type="DNA-binding region" description="H-T-H motif" evidence="4">
    <location>
        <begin position="31"/>
        <end position="50"/>
    </location>
</feature>
<dbReference type="InterPro" id="IPR009057">
    <property type="entry name" value="Homeodomain-like_sf"/>
</dbReference>
<evidence type="ECO:0000256" key="3">
    <source>
        <dbReference type="ARBA" id="ARBA00023163"/>
    </source>
</evidence>
<dbReference type="SUPFAM" id="SSF46689">
    <property type="entry name" value="Homeodomain-like"/>
    <property type="match status" value="1"/>
</dbReference>